<dbReference type="Proteomes" id="UP001365542">
    <property type="component" value="Unassembled WGS sequence"/>
</dbReference>
<organism evidence="2 3">
    <name type="scientific">Orbilia ellipsospora</name>
    <dbReference type="NCBI Taxonomy" id="2528407"/>
    <lineage>
        <taxon>Eukaryota</taxon>
        <taxon>Fungi</taxon>
        <taxon>Dikarya</taxon>
        <taxon>Ascomycota</taxon>
        <taxon>Pezizomycotina</taxon>
        <taxon>Orbiliomycetes</taxon>
        <taxon>Orbiliales</taxon>
        <taxon>Orbiliaceae</taxon>
        <taxon>Orbilia</taxon>
    </lineage>
</organism>
<reference evidence="2 3" key="1">
    <citation type="submission" date="2019-10" db="EMBL/GenBank/DDBJ databases">
        <authorList>
            <person name="Palmer J.M."/>
        </authorList>
    </citation>
    <scope>NUCLEOTIDE SEQUENCE [LARGE SCALE GENOMIC DNA]</scope>
    <source>
        <strain evidence="2 3">TWF694</strain>
    </source>
</reference>
<dbReference type="EMBL" id="JAVHJO010000015">
    <property type="protein sequence ID" value="KAK6527620.1"/>
    <property type="molecule type" value="Genomic_DNA"/>
</dbReference>
<sequence>MVQTRSQAVQAAIASTIPGPGPISPMKFTTPPPQPPPETPRSQKLIYKEAHTPHGTKSIIAQRLWQNCSLGTPPHPPGGGGKRDRETSSPSEMVASIKKQEPKRNRTAPDLGLSSLLARAVSNDHPRGPPRGVKPMKNLLPAFGETEDPTYDAQMDFETALSSPTTVTHESTPRHPRASSLKKNQQDAKMYEKNKENSSVEANLLAVKLQGDYHTLAAPNGNLDKQLMIVTSNINHSVGRANMGDLATAMAKIEGSNMEIKAQLFQMVLWRFAVKVEEGGSG</sequence>
<evidence type="ECO:0000313" key="3">
    <source>
        <dbReference type="Proteomes" id="UP001365542"/>
    </source>
</evidence>
<feature type="region of interest" description="Disordered" evidence="1">
    <location>
        <begin position="163"/>
        <end position="196"/>
    </location>
</feature>
<proteinExistence type="predicted"/>
<keyword evidence="3" id="KW-1185">Reference proteome</keyword>
<feature type="region of interest" description="Disordered" evidence="1">
    <location>
        <begin position="66"/>
        <end position="109"/>
    </location>
</feature>
<comment type="caution">
    <text evidence="2">The sequence shown here is derived from an EMBL/GenBank/DDBJ whole genome shotgun (WGS) entry which is preliminary data.</text>
</comment>
<protein>
    <submittedName>
        <fullName evidence="2">Uncharacterized protein</fullName>
    </submittedName>
</protein>
<name>A0AAV9WXV7_9PEZI</name>
<evidence type="ECO:0000256" key="1">
    <source>
        <dbReference type="SAM" id="MobiDB-lite"/>
    </source>
</evidence>
<evidence type="ECO:0000313" key="2">
    <source>
        <dbReference type="EMBL" id="KAK6527620.1"/>
    </source>
</evidence>
<accession>A0AAV9WXV7</accession>
<gene>
    <name evidence="2" type="ORF">TWF694_004604</name>
</gene>
<dbReference type="AlphaFoldDB" id="A0AAV9WXV7"/>
<feature type="compositionally biased region" description="Pro residues" evidence="1">
    <location>
        <begin position="30"/>
        <end position="39"/>
    </location>
</feature>
<feature type="compositionally biased region" description="Basic and acidic residues" evidence="1">
    <location>
        <begin position="184"/>
        <end position="196"/>
    </location>
</feature>
<feature type="region of interest" description="Disordered" evidence="1">
    <location>
        <begin position="1"/>
        <end position="45"/>
    </location>
</feature>